<dbReference type="Proteomes" id="UP000823749">
    <property type="component" value="Chromosome 12"/>
</dbReference>
<keyword evidence="2" id="KW-1185">Reference proteome</keyword>
<comment type="caution">
    <text evidence="1">The sequence shown here is derived from an EMBL/GenBank/DDBJ whole genome shotgun (WGS) entry which is preliminary data.</text>
</comment>
<evidence type="ECO:0000313" key="2">
    <source>
        <dbReference type="Proteomes" id="UP000823749"/>
    </source>
</evidence>
<dbReference type="AlphaFoldDB" id="A0AAV6I4D8"/>
<gene>
    <name evidence="1" type="ORF">RHGRI_034409</name>
</gene>
<accession>A0AAV6I4D8</accession>
<name>A0AAV6I4D8_9ERIC</name>
<organism evidence="1 2">
    <name type="scientific">Rhododendron griersonianum</name>
    <dbReference type="NCBI Taxonomy" id="479676"/>
    <lineage>
        <taxon>Eukaryota</taxon>
        <taxon>Viridiplantae</taxon>
        <taxon>Streptophyta</taxon>
        <taxon>Embryophyta</taxon>
        <taxon>Tracheophyta</taxon>
        <taxon>Spermatophyta</taxon>
        <taxon>Magnoliopsida</taxon>
        <taxon>eudicotyledons</taxon>
        <taxon>Gunneridae</taxon>
        <taxon>Pentapetalae</taxon>
        <taxon>asterids</taxon>
        <taxon>Ericales</taxon>
        <taxon>Ericaceae</taxon>
        <taxon>Ericoideae</taxon>
        <taxon>Rhodoreae</taxon>
        <taxon>Rhododendron</taxon>
    </lineage>
</organism>
<dbReference type="EMBL" id="JACTNZ010000012">
    <property type="protein sequence ID" value="KAG5522219.1"/>
    <property type="molecule type" value="Genomic_DNA"/>
</dbReference>
<proteinExistence type="predicted"/>
<reference evidence="1" key="1">
    <citation type="submission" date="2020-08" db="EMBL/GenBank/DDBJ databases">
        <title>Plant Genome Project.</title>
        <authorList>
            <person name="Zhang R.-G."/>
        </authorList>
    </citation>
    <scope>NUCLEOTIDE SEQUENCE</scope>
    <source>
        <strain evidence="1">WSP0</strain>
        <tissue evidence="1">Leaf</tissue>
    </source>
</reference>
<protein>
    <submittedName>
        <fullName evidence="1">Uncharacterized protein</fullName>
    </submittedName>
</protein>
<evidence type="ECO:0000313" key="1">
    <source>
        <dbReference type="EMBL" id="KAG5522219.1"/>
    </source>
</evidence>
<sequence>MVFLHSRSLSHSIARHNNIFGPPQRKSCYWVENCWVCIRFSPLDKPNSYYFRDQDQDRIHLFRRSGWLICPFS</sequence>